<evidence type="ECO:0000256" key="1">
    <source>
        <dbReference type="SAM" id="Phobius"/>
    </source>
</evidence>
<keyword evidence="1" id="KW-0812">Transmembrane</keyword>
<evidence type="ECO:0000313" key="3">
    <source>
        <dbReference type="Proteomes" id="UP000182744"/>
    </source>
</evidence>
<evidence type="ECO:0000313" key="2">
    <source>
        <dbReference type="EMBL" id="SDE40984.1"/>
    </source>
</evidence>
<keyword evidence="1" id="KW-0472">Membrane</keyword>
<accession>A0A1G7CNK0</accession>
<organism evidence="2 3">
    <name type="scientific">Actinobaculum suis</name>
    <dbReference type="NCBI Taxonomy" id="1657"/>
    <lineage>
        <taxon>Bacteria</taxon>
        <taxon>Bacillati</taxon>
        <taxon>Actinomycetota</taxon>
        <taxon>Actinomycetes</taxon>
        <taxon>Actinomycetales</taxon>
        <taxon>Actinomycetaceae</taxon>
        <taxon>Actinobaculum</taxon>
    </lineage>
</organism>
<dbReference type="PROSITE" id="PS51257">
    <property type="entry name" value="PROKAR_LIPOPROTEIN"/>
    <property type="match status" value="1"/>
</dbReference>
<sequence>MDMVRGLNLPAVIGVIGLVLAACALALIFFLLALNWVALSSLPVSVKVLWCAIALIPFAGPIACFVMVRRRARRRQARRQALYEASEQAGAQANAQASQLAGQPSGAQAHFRQLDNTPQPWAGAYAVASRAA</sequence>
<dbReference type="AlphaFoldDB" id="A0A1G7CNK0"/>
<feature type="transmembrane region" description="Helical" evidence="1">
    <location>
        <begin position="12"/>
        <end position="38"/>
    </location>
</feature>
<feature type="transmembrane region" description="Helical" evidence="1">
    <location>
        <begin position="44"/>
        <end position="68"/>
    </location>
</feature>
<dbReference type="Proteomes" id="UP000182744">
    <property type="component" value="Unassembled WGS sequence"/>
</dbReference>
<reference evidence="3" key="1">
    <citation type="submission" date="2016-10" db="EMBL/GenBank/DDBJ databases">
        <authorList>
            <person name="Varghese N."/>
        </authorList>
    </citation>
    <scope>NUCLEOTIDE SEQUENCE [LARGE SCALE GENOMIC DNA]</scope>
    <source>
        <strain evidence="3">DSM 20639</strain>
    </source>
</reference>
<gene>
    <name evidence="2" type="ORF">SAMN05421878_10848</name>
</gene>
<keyword evidence="3" id="KW-1185">Reference proteome</keyword>
<dbReference type="EMBL" id="FNAU01000008">
    <property type="protein sequence ID" value="SDE40984.1"/>
    <property type="molecule type" value="Genomic_DNA"/>
</dbReference>
<keyword evidence="1" id="KW-1133">Transmembrane helix</keyword>
<proteinExistence type="predicted"/>
<name>A0A1G7CNK0_9ACTO</name>
<protein>
    <submittedName>
        <fullName evidence="2">Uncharacterized protein</fullName>
    </submittedName>
</protein>